<gene>
    <name evidence="2" type="ORF">VFPPC_07558</name>
</gene>
<evidence type="ECO:0000313" key="2">
    <source>
        <dbReference type="EMBL" id="OAQ65932.2"/>
    </source>
</evidence>
<organism evidence="2 3">
    <name type="scientific">Pochonia chlamydosporia 170</name>
    <dbReference type="NCBI Taxonomy" id="1380566"/>
    <lineage>
        <taxon>Eukaryota</taxon>
        <taxon>Fungi</taxon>
        <taxon>Dikarya</taxon>
        <taxon>Ascomycota</taxon>
        <taxon>Pezizomycotina</taxon>
        <taxon>Sordariomycetes</taxon>
        <taxon>Hypocreomycetidae</taxon>
        <taxon>Hypocreales</taxon>
        <taxon>Clavicipitaceae</taxon>
        <taxon>Pochonia</taxon>
    </lineage>
</organism>
<comment type="caution">
    <text evidence="2">The sequence shown here is derived from an EMBL/GenBank/DDBJ whole genome shotgun (WGS) entry which is preliminary data.</text>
</comment>
<sequence>MHFQQLIVTVLPLLASNAAAAAVQPGDRNLYPIEHDTSLTSRQRDFLDETVATIKAVDVNRANHLQETCPGVFNAGECLYILTGQQKSSGKEARADKPECGCSTESDWCPDRIGPIWYCKMGGCKSPGVWCGTLGMWYCNGTCKPKL</sequence>
<dbReference type="NCBIfam" id="NF033852">
    <property type="entry name" value="fulvocin_rel"/>
    <property type="match status" value="1"/>
</dbReference>
<evidence type="ECO:0000256" key="1">
    <source>
        <dbReference type="SAM" id="SignalP"/>
    </source>
</evidence>
<dbReference type="GeneID" id="28850389"/>
<evidence type="ECO:0000313" key="3">
    <source>
        <dbReference type="Proteomes" id="UP000078397"/>
    </source>
</evidence>
<protein>
    <submittedName>
        <fullName evidence="2">Uncharacterized protein</fullName>
    </submittedName>
</protein>
<proteinExistence type="predicted"/>
<dbReference type="Proteomes" id="UP000078397">
    <property type="component" value="Unassembled WGS sequence"/>
</dbReference>
<dbReference type="OrthoDB" id="4744558at2759"/>
<feature type="signal peptide" evidence="1">
    <location>
        <begin position="1"/>
        <end position="20"/>
    </location>
</feature>
<dbReference type="AlphaFoldDB" id="A0A179FK49"/>
<reference evidence="2 3" key="1">
    <citation type="journal article" date="2016" name="PLoS Pathog.">
        <title>Biosynthesis of antibiotic leucinostatins in bio-control fungus Purpureocillium lilacinum and their inhibition on phytophthora revealed by genome mining.</title>
        <authorList>
            <person name="Wang G."/>
            <person name="Liu Z."/>
            <person name="Lin R."/>
            <person name="Li E."/>
            <person name="Mao Z."/>
            <person name="Ling J."/>
            <person name="Yang Y."/>
            <person name="Yin W.B."/>
            <person name="Xie B."/>
        </authorList>
    </citation>
    <scope>NUCLEOTIDE SEQUENCE [LARGE SCALE GENOMIC DNA]</scope>
    <source>
        <strain evidence="2">170</strain>
    </source>
</reference>
<dbReference type="KEGG" id="pchm:VFPPC_07558"/>
<accession>A0A179FK49</accession>
<keyword evidence="1" id="KW-0732">Signal</keyword>
<feature type="chain" id="PRO_5012791510" evidence="1">
    <location>
        <begin position="21"/>
        <end position="147"/>
    </location>
</feature>
<dbReference type="RefSeq" id="XP_022284359.1">
    <property type="nucleotide sequence ID" value="XM_022428571.1"/>
</dbReference>
<name>A0A179FK49_METCM</name>
<dbReference type="EMBL" id="LSBJ02000004">
    <property type="protein sequence ID" value="OAQ65932.2"/>
    <property type="molecule type" value="Genomic_DNA"/>
</dbReference>
<keyword evidence="3" id="KW-1185">Reference proteome</keyword>